<dbReference type="EC" id="3.4.14.4" evidence="4 14"/>
<accession>A0A8T0EF53</accession>
<evidence type="ECO:0000313" key="18">
    <source>
        <dbReference type="Proteomes" id="UP000807504"/>
    </source>
</evidence>
<dbReference type="AlphaFoldDB" id="A0A8T0EF53"/>
<dbReference type="PANTHER" id="PTHR23422:SF11">
    <property type="entry name" value="DIPEPTIDYL PEPTIDASE 3"/>
    <property type="match status" value="1"/>
</dbReference>
<gene>
    <name evidence="17" type="ORF">HNY73_019119</name>
</gene>
<comment type="similarity">
    <text evidence="3 14">Belongs to the peptidase M49 family.</text>
</comment>
<evidence type="ECO:0000256" key="15">
    <source>
        <dbReference type="PIRSR" id="PIRSR007828-1"/>
    </source>
</evidence>
<dbReference type="GO" id="GO:0004177">
    <property type="term" value="F:aminopeptidase activity"/>
    <property type="evidence" value="ECO:0007669"/>
    <property type="project" value="UniProtKB-KW"/>
</dbReference>
<dbReference type="Gene3D" id="3.30.540.30">
    <property type="match status" value="3"/>
</dbReference>
<sequence>MKLLNFLICNGRNKAKFSTLLKKTTSLPYTHSCLLQANYSNQVQLSKKNMSNYIYPNNTPIIQLDCEAAFNELTEKEKHYAHYLSKACWFGGLIDLVQTSPESPLIFILINKLFHNNTVSELKEIALNKCGFTEDDFTAFLIYTCGILSNMGNYKGFGDTKFIPNLAKDKFGKLVLSSRFAATYEEYAPKLLSECLKKIYSLKDKECCLGFPYKGTTTYMSKNITEEDLEAVKKFLKNQNLEPFNTRLFKTVDDNDRIIYEIRLASILKTEADSADKEEDDDSDDEDLISTTTVNGHSFVITRGDYSKLLRLVNSNLKHAKKFAANENEEEMIRHYVKSFRTGSIDAHKDGSRYWIRDKGPIVESYIGFIETYRDPSGIRGEFEGFVAIVNKKMSAKFSELVKSAETLLPLLPWPKDYEIDTFLQPDFTSLDVLTYACSGVPAGICIPNYNEIRQSEGFKNVSLGNTIHVKMTEPPNFLNKTDQDLVMKYRNSAFEINVGLHELLGHGSGKMFKEKDGSFNFDKDKIVDFVTNKKVSSWYEEGETYDSVFGSLGSSYEECRAESVALYLCDSSTVLKIFGYEGEEASDITYIIWLGMALKGLEGLEMYDPKTDSWLQAHSQARFVILQVMLESGDFVKIEKVTGSDDKPDLLLTVDRSKLASVGKKAIGDFLGKLQLYKSTANITAAKEMYDKYSLVGSEENKYPFLEYREIVMDRKKPRRMFVQANTYIEDDKVKLQTYPSTPEGMIQSWIMRFEKVDVDNILEELWKKDKQHF</sequence>
<evidence type="ECO:0000256" key="12">
    <source>
        <dbReference type="ARBA" id="ARBA00022990"/>
    </source>
</evidence>
<dbReference type="PIRSF" id="PIRSF007828">
    <property type="entry name" value="Dipeptidyl-peptidase_III"/>
    <property type="match status" value="1"/>
</dbReference>
<evidence type="ECO:0000256" key="7">
    <source>
        <dbReference type="ARBA" id="ARBA00022490"/>
    </source>
</evidence>
<evidence type="ECO:0000256" key="4">
    <source>
        <dbReference type="ARBA" id="ARBA00012063"/>
    </source>
</evidence>
<dbReference type="Proteomes" id="UP000807504">
    <property type="component" value="Unassembled WGS sequence"/>
</dbReference>
<keyword evidence="11 14" id="KW-0862">Zinc</keyword>
<evidence type="ECO:0000256" key="3">
    <source>
        <dbReference type="ARBA" id="ARBA00010200"/>
    </source>
</evidence>
<evidence type="ECO:0000256" key="11">
    <source>
        <dbReference type="ARBA" id="ARBA00022833"/>
    </source>
</evidence>
<dbReference type="GO" id="GO:0006508">
    <property type="term" value="P:proteolysis"/>
    <property type="evidence" value="ECO:0007669"/>
    <property type="project" value="UniProtKB-KW"/>
</dbReference>
<evidence type="ECO:0000313" key="17">
    <source>
        <dbReference type="EMBL" id="KAF8771742.1"/>
    </source>
</evidence>
<reference evidence="17" key="2">
    <citation type="submission" date="2020-06" db="EMBL/GenBank/DDBJ databases">
        <authorList>
            <person name="Sheffer M."/>
        </authorList>
    </citation>
    <scope>NUCLEOTIDE SEQUENCE</scope>
</reference>
<reference evidence="17" key="1">
    <citation type="journal article" date="2020" name="bioRxiv">
        <title>Chromosome-level reference genome of the European wasp spider Argiope bruennichi: a resource for studies on range expansion and evolutionary adaptation.</title>
        <authorList>
            <person name="Sheffer M.M."/>
            <person name="Hoppe A."/>
            <person name="Krehenwinkel H."/>
            <person name="Uhl G."/>
            <person name="Kuss A.W."/>
            <person name="Jensen L."/>
            <person name="Jensen C."/>
            <person name="Gillespie R.G."/>
            <person name="Hoff K.J."/>
            <person name="Prost S."/>
        </authorList>
    </citation>
    <scope>NUCLEOTIDE SEQUENCE</scope>
</reference>
<comment type="subcellular location">
    <subcellularLocation>
        <location evidence="2">Cytoplasm</location>
    </subcellularLocation>
</comment>
<name>A0A8T0EF53_ARGBR</name>
<evidence type="ECO:0000256" key="13">
    <source>
        <dbReference type="ARBA" id="ARBA00023049"/>
    </source>
</evidence>
<keyword evidence="10 14" id="KW-0378">Hydrolase</keyword>
<organism evidence="17 18">
    <name type="scientific">Argiope bruennichi</name>
    <name type="common">Wasp spider</name>
    <name type="synonym">Aranea bruennichi</name>
    <dbReference type="NCBI Taxonomy" id="94029"/>
    <lineage>
        <taxon>Eukaryota</taxon>
        <taxon>Metazoa</taxon>
        <taxon>Ecdysozoa</taxon>
        <taxon>Arthropoda</taxon>
        <taxon>Chelicerata</taxon>
        <taxon>Arachnida</taxon>
        <taxon>Araneae</taxon>
        <taxon>Araneomorphae</taxon>
        <taxon>Entelegynae</taxon>
        <taxon>Araneoidea</taxon>
        <taxon>Araneidae</taxon>
        <taxon>Argiope</taxon>
    </lineage>
</organism>
<dbReference type="InterPro" id="IPR039461">
    <property type="entry name" value="Peptidase_M49"/>
</dbReference>
<comment type="caution">
    <text evidence="17">The sequence shown here is derived from an EMBL/GenBank/DDBJ whole genome shotgun (WGS) entry which is preliminary data.</text>
</comment>
<feature type="binding site" evidence="16">
    <location>
        <position position="559"/>
    </location>
    <ligand>
        <name>Zn(2+)</name>
        <dbReference type="ChEBI" id="CHEBI:29105"/>
        <note>catalytic</note>
    </ligand>
</feature>
<evidence type="ECO:0000256" key="14">
    <source>
        <dbReference type="PIRNR" id="PIRNR007828"/>
    </source>
</evidence>
<dbReference type="PANTHER" id="PTHR23422">
    <property type="entry name" value="DIPEPTIDYL PEPTIDASE III-RELATED"/>
    <property type="match status" value="1"/>
</dbReference>
<dbReference type="Pfam" id="PF03571">
    <property type="entry name" value="Peptidase_M49"/>
    <property type="match status" value="1"/>
</dbReference>
<keyword evidence="18" id="KW-1185">Reference proteome</keyword>
<feature type="binding site" evidence="16">
    <location>
        <position position="507"/>
    </location>
    <ligand>
        <name>Zn(2+)</name>
        <dbReference type="ChEBI" id="CHEBI:29105"/>
        <note>catalytic</note>
    </ligand>
</feature>
<evidence type="ECO:0000256" key="1">
    <source>
        <dbReference type="ARBA" id="ARBA00001336"/>
    </source>
</evidence>
<keyword evidence="13 14" id="KW-0482">Metalloprotease</keyword>
<comment type="catalytic activity">
    <reaction evidence="1 14">
        <text>Release of an N-terminal dipeptide from a peptide comprising four or more residues, with broad specificity. Also acts on dipeptidyl 2-naphthylamides.</text>
        <dbReference type="EC" id="3.4.14.4"/>
    </reaction>
</comment>
<protein>
    <recommendedName>
        <fullName evidence="5 14">Dipeptidyl peptidase 3</fullName>
        <ecNumber evidence="4 14">3.4.14.4</ecNumber>
    </recommendedName>
    <alternativeName>
        <fullName evidence="14">Dipeptidyl aminopeptidase III</fullName>
    </alternativeName>
    <alternativeName>
        <fullName evidence="14">Dipeptidyl peptidase III</fullName>
    </alternativeName>
</protein>
<dbReference type="GO" id="GO:0008270">
    <property type="term" value="F:zinc ion binding"/>
    <property type="evidence" value="ECO:0007669"/>
    <property type="project" value="UniProtKB-ARBA"/>
</dbReference>
<dbReference type="EMBL" id="JABXBU010002228">
    <property type="protein sequence ID" value="KAF8771742.1"/>
    <property type="molecule type" value="Genomic_DNA"/>
</dbReference>
<evidence type="ECO:0000256" key="8">
    <source>
        <dbReference type="ARBA" id="ARBA00022670"/>
    </source>
</evidence>
<feature type="binding site" evidence="16">
    <location>
        <position position="502"/>
    </location>
    <ligand>
        <name>Zn(2+)</name>
        <dbReference type="ChEBI" id="CHEBI:29105"/>
        <note>catalytic</note>
    </ligand>
</feature>
<evidence type="ECO:0000256" key="5">
    <source>
        <dbReference type="ARBA" id="ARBA00014713"/>
    </source>
</evidence>
<keyword evidence="8 14" id="KW-0645">Protease</keyword>
<comment type="cofactor">
    <cofactor evidence="14 16">
        <name>Zn(2+)</name>
        <dbReference type="ChEBI" id="CHEBI:29105"/>
    </cofactor>
    <text evidence="14 16">Binds 1 zinc ion per subunit.</text>
</comment>
<evidence type="ECO:0000256" key="6">
    <source>
        <dbReference type="ARBA" id="ARBA00022438"/>
    </source>
</evidence>
<proteinExistence type="inferred from homology"/>
<keyword evidence="9 14" id="KW-0479">Metal-binding</keyword>
<keyword evidence="7 14" id="KW-0963">Cytoplasm</keyword>
<dbReference type="GO" id="GO:0005737">
    <property type="term" value="C:cytoplasm"/>
    <property type="evidence" value="ECO:0007669"/>
    <property type="project" value="UniProtKB-SubCell"/>
</dbReference>
<evidence type="ECO:0000256" key="10">
    <source>
        <dbReference type="ARBA" id="ARBA00022801"/>
    </source>
</evidence>
<dbReference type="FunFam" id="3.30.540.30:FF:000001">
    <property type="entry name" value="Dipeptidyl peptidase 3"/>
    <property type="match status" value="1"/>
</dbReference>
<feature type="active site" evidence="15">
    <location>
        <position position="503"/>
    </location>
</feature>
<keyword evidence="6 14" id="KW-0031">Aminopeptidase</keyword>
<dbReference type="FunFam" id="3.30.540.30:FF:000002">
    <property type="entry name" value="Dipeptidyl peptidase 3"/>
    <property type="match status" value="1"/>
</dbReference>
<dbReference type="FunFam" id="3.30.540.30:FF:000003">
    <property type="entry name" value="Dipeptidyl peptidase 3"/>
    <property type="match status" value="1"/>
</dbReference>
<keyword evidence="12" id="KW-0007">Acetylation</keyword>
<dbReference type="GO" id="GO:0008239">
    <property type="term" value="F:dipeptidyl-peptidase activity"/>
    <property type="evidence" value="ECO:0007669"/>
    <property type="project" value="UniProtKB-UniRule"/>
</dbReference>
<dbReference type="InterPro" id="IPR005317">
    <property type="entry name" value="Dipeptidyl-peptase3"/>
</dbReference>
<evidence type="ECO:0000256" key="2">
    <source>
        <dbReference type="ARBA" id="ARBA00004496"/>
    </source>
</evidence>
<dbReference type="GO" id="GO:0008235">
    <property type="term" value="F:metalloexopeptidase activity"/>
    <property type="evidence" value="ECO:0007669"/>
    <property type="project" value="InterPro"/>
</dbReference>
<evidence type="ECO:0000256" key="16">
    <source>
        <dbReference type="PIRSR" id="PIRSR007828-2"/>
    </source>
</evidence>
<evidence type="ECO:0000256" key="9">
    <source>
        <dbReference type="ARBA" id="ARBA00022723"/>
    </source>
</evidence>